<protein>
    <submittedName>
        <fullName evidence="1">Uncharacterized protein</fullName>
    </submittedName>
</protein>
<name>A0ABR2QKV3_9ROSI</name>
<reference evidence="1 2" key="1">
    <citation type="journal article" date="2024" name="G3 (Bethesda)">
        <title>Genome assembly of Hibiscus sabdariffa L. provides insights into metabolisms of medicinal natural products.</title>
        <authorList>
            <person name="Kim T."/>
        </authorList>
    </citation>
    <scope>NUCLEOTIDE SEQUENCE [LARGE SCALE GENOMIC DNA]</scope>
    <source>
        <strain evidence="1">TK-2024</strain>
        <tissue evidence="1">Old leaves</tissue>
    </source>
</reference>
<keyword evidence="2" id="KW-1185">Reference proteome</keyword>
<evidence type="ECO:0000313" key="1">
    <source>
        <dbReference type="EMBL" id="KAK9001190.1"/>
    </source>
</evidence>
<proteinExistence type="predicted"/>
<comment type="caution">
    <text evidence="1">The sequence shown here is derived from an EMBL/GenBank/DDBJ whole genome shotgun (WGS) entry which is preliminary data.</text>
</comment>
<gene>
    <name evidence="1" type="ORF">V6N11_082978</name>
</gene>
<dbReference type="EMBL" id="JBBPBN010000036">
    <property type="protein sequence ID" value="KAK9001190.1"/>
    <property type="molecule type" value="Genomic_DNA"/>
</dbReference>
<dbReference type="Proteomes" id="UP001396334">
    <property type="component" value="Unassembled WGS sequence"/>
</dbReference>
<organism evidence="1 2">
    <name type="scientific">Hibiscus sabdariffa</name>
    <name type="common">roselle</name>
    <dbReference type="NCBI Taxonomy" id="183260"/>
    <lineage>
        <taxon>Eukaryota</taxon>
        <taxon>Viridiplantae</taxon>
        <taxon>Streptophyta</taxon>
        <taxon>Embryophyta</taxon>
        <taxon>Tracheophyta</taxon>
        <taxon>Spermatophyta</taxon>
        <taxon>Magnoliopsida</taxon>
        <taxon>eudicotyledons</taxon>
        <taxon>Gunneridae</taxon>
        <taxon>Pentapetalae</taxon>
        <taxon>rosids</taxon>
        <taxon>malvids</taxon>
        <taxon>Malvales</taxon>
        <taxon>Malvaceae</taxon>
        <taxon>Malvoideae</taxon>
        <taxon>Hibiscus</taxon>
    </lineage>
</organism>
<accession>A0ABR2QKV3</accession>
<evidence type="ECO:0000313" key="2">
    <source>
        <dbReference type="Proteomes" id="UP001396334"/>
    </source>
</evidence>
<sequence length="280" mass="30495">MEQPMHDTYAAVTVDDGESVFETGLVVKLAEQDVTQFEVVDPMPSVVAAAVQTKLILPLHIDTETNPSEQSCIAIAAEKMPAEMIESLLADSHRTGSAEPVAETQATGRSNRLGFKREKVVDDEMSGARVHVYLNSVFFWHTVTYATALMCLHLHRSIGFIAITSSISLQSGSFPVPLLSSHNNSKLSLLGLVSSEGQINIPSVDNIICGLSVMALECFALLFTVVNTLEMYNAFKLNVKGMKRKVAPRSQGEMGFDSNMNEALSTAFGEEDDEETCDEE</sequence>